<dbReference type="InterPro" id="IPR004860">
    <property type="entry name" value="LAGLIDADG_dom"/>
</dbReference>
<dbReference type="InterPro" id="IPR051289">
    <property type="entry name" value="LAGLIDADG_Endonuclease"/>
</dbReference>
<comment type="caution">
    <text evidence="2">The sequence shown here is derived from an EMBL/GenBank/DDBJ whole genome shotgun (WGS) entry which is preliminary data.</text>
</comment>
<dbReference type="Pfam" id="PF00961">
    <property type="entry name" value="LAGLIDADG_1"/>
    <property type="match status" value="1"/>
</dbReference>
<protein>
    <recommendedName>
        <fullName evidence="1">Homing endonuclease LAGLIDADG domain-containing protein</fullName>
    </recommendedName>
</protein>
<dbReference type="Gene3D" id="3.10.28.10">
    <property type="entry name" value="Homing endonucleases"/>
    <property type="match status" value="1"/>
</dbReference>
<evidence type="ECO:0000313" key="2">
    <source>
        <dbReference type="EMBL" id="OGK55235.1"/>
    </source>
</evidence>
<dbReference type="AlphaFoldDB" id="A0A1F7JI13"/>
<dbReference type="Proteomes" id="UP000177418">
    <property type="component" value="Unassembled WGS sequence"/>
</dbReference>
<dbReference type="EMBL" id="MGAV01000008">
    <property type="protein sequence ID" value="OGK55235.1"/>
    <property type="molecule type" value="Genomic_DNA"/>
</dbReference>
<proteinExistence type="predicted"/>
<reference evidence="2 3" key="1">
    <citation type="journal article" date="2016" name="Nat. Commun.">
        <title>Thousands of microbial genomes shed light on interconnected biogeochemical processes in an aquifer system.</title>
        <authorList>
            <person name="Anantharaman K."/>
            <person name="Brown C.T."/>
            <person name="Hug L.A."/>
            <person name="Sharon I."/>
            <person name="Castelle C.J."/>
            <person name="Probst A.J."/>
            <person name="Thomas B.C."/>
            <person name="Singh A."/>
            <person name="Wilkins M.J."/>
            <person name="Karaoz U."/>
            <person name="Brodie E.L."/>
            <person name="Williams K.H."/>
            <person name="Hubbard S.S."/>
            <person name="Banfield J.F."/>
        </authorList>
    </citation>
    <scope>NUCLEOTIDE SEQUENCE [LARGE SCALE GENOMIC DNA]</scope>
</reference>
<evidence type="ECO:0000313" key="3">
    <source>
        <dbReference type="Proteomes" id="UP000177418"/>
    </source>
</evidence>
<evidence type="ECO:0000259" key="1">
    <source>
        <dbReference type="Pfam" id="PF00961"/>
    </source>
</evidence>
<dbReference type="SUPFAM" id="SSF55608">
    <property type="entry name" value="Homing endonucleases"/>
    <property type="match status" value="1"/>
</dbReference>
<accession>A0A1F7JI13</accession>
<organism evidence="2 3">
    <name type="scientific">Candidatus Roizmanbacteria bacterium RIFCSPLOWO2_02_FULL_36_11</name>
    <dbReference type="NCBI Taxonomy" id="1802071"/>
    <lineage>
        <taxon>Bacteria</taxon>
        <taxon>Candidatus Roizmaniibacteriota</taxon>
    </lineage>
</organism>
<name>A0A1F7JI13_9BACT</name>
<dbReference type="PANTHER" id="PTHR36181">
    <property type="entry name" value="INTRON-ENCODED ENDONUCLEASE AI3-RELATED"/>
    <property type="match status" value="1"/>
</dbReference>
<dbReference type="InterPro" id="IPR027434">
    <property type="entry name" value="Homing_endonucl"/>
</dbReference>
<dbReference type="PANTHER" id="PTHR36181:SF4">
    <property type="entry name" value="LAGLIDADG ENDONUCLEASE"/>
    <property type="match status" value="1"/>
</dbReference>
<sequence>MALNISDEYVIGFVEGEGCFYIGIVPSSDTHQKKQVIYFFKVAQNPSGKVVLDYIKKRLGCGYIKPNDRNDSSDRSLAFVVRDLKSLTQLVIPFFDGKLIIKRNNFNKFKKVVEMVNEKKHLTEKGMNEIIDIAYSMNKRKRKIRKTRNY</sequence>
<dbReference type="GO" id="GO:0004519">
    <property type="term" value="F:endonuclease activity"/>
    <property type="evidence" value="ECO:0007669"/>
    <property type="project" value="InterPro"/>
</dbReference>
<feature type="domain" description="Homing endonuclease LAGLIDADG" evidence="1">
    <location>
        <begin position="11"/>
        <end position="113"/>
    </location>
</feature>
<gene>
    <name evidence="2" type="ORF">A3H78_04325</name>
</gene>